<keyword evidence="1" id="KW-0175">Coiled coil</keyword>
<proteinExistence type="predicted"/>
<evidence type="ECO:0000256" key="1">
    <source>
        <dbReference type="SAM" id="Coils"/>
    </source>
</evidence>
<feature type="coiled-coil region" evidence="1">
    <location>
        <begin position="60"/>
        <end position="94"/>
    </location>
</feature>
<keyword evidence="3" id="KW-1185">Reference proteome</keyword>
<protein>
    <recommendedName>
        <fullName evidence="4">Biopolymer transport protein ExbD/TolR</fullName>
    </recommendedName>
</protein>
<dbReference type="RefSeq" id="WP_145258418.1">
    <property type="nucleotide sequence ID" value="NZ_CP036279.1"/>
</dbReference>
<sequence>MKTKGFRRFFLDLTPMVDVIMILLFGVMINSVARTNETTLAAEEEVSEARRLVGAERSLVSGLRREVEAERDSSRELRRRLAEMTAQLSGSERDRVDLQWQLRQQRYDLADVIARVLGLDDDERLRFRQQLDHVSQAKAEDLAARAEETRSKQNPVALYKAIRRIEEMQKIFTFVDVHLDDRDFLTIQAENRRLLRLPARGRTSEEIVAQLSRTLESVHFRGVVLILFSYDGDARDLTVETTEEAVMRLVRSYRADGEGRRFRYGRIGMIDETVKPRPSSAALDEKRPQ</sequence>
<gene>
    <name evidence="2" type="ORF">Pan216_27450</name>
</gene>
<evidence type="ECO:0008006" key="4">
    <source>
        <dbReference type="Google" id="ProtNLM"/>
    </source>
</evidence>
<reference evidence="2 3" key="1">
    <citation type="submission" date="2019-02" db="EMBL/GenBank/DDBJ databases">
        <title>Deep-cultivation of Planctomycetes and their phenomic and genomic characterization uncovers novel biology.</title>
        <authorList>
            <person name="Wiegand S."/>
            <person name="Jogler M."/>
            <person name="Boedeker C."/>
            <person name="Pinto D."/>
            <person name="Vollmers J."/>
            <person name="Rivas-Marin E."/>
            <person name="Kohn T."/>
            <person name="Peeters S.H."/>
            <person name="Heuer A."/>
            <person name="Rast P."/>
            <person name="Oberbeckmann S."/>
            <person name="Bunk B."/>
            <person name="Jeske O."/>
            <person name="Meyerdierks A."/>
            <person name="Storesund J.E."/>
            <person name="Kallscheuer N."/>
            <person name="Luecker S."/>
            <person name="Lage O.M."/>
            <person name="Pohl T."/>
            <person name="Merkel B.J."/>
            <person name="Hornburger P."/>
            <person name="Mueller R.-W."/>
            <person name="Bruemmer F."/>
            <person name="Labrenz M."/>
            <person name="Spormann A.M."/>
            <person name="Op den Camp H."/>
            <person name="Overmann J."/>
            <person name="Amann R."/>
            <person name="Jetten M.S.M."/>
            <person name="Mascher T."/>
            <person name="Medema M.H."/>
            <person name="Devos D.P."/>
            <person name="Kaster A.-K."/>
            <person name="Ovreas L."/>
            <person name="Rohde M."/>
            <person name="Galperin M.Y."/>
            <person name="Jogler C."/>
        </authorList>
    </citation>
    <scope>NUCLEOTIDE SEQUENCE [LARGE SCALE GENOMIC DNA]</scope>
    <source>
        <strain evidence="2 3">Pan216</strain>
    </source>
</reference>
<evidence type="ECO:0000313" key="3">
    <source>
        <dbReference type="Proteomes" id="UP000317093"/>
    </source>
</evidence>
<dbReference type="Proteomes" id="UP000317093">
    <property type="component" value="Chromosome"/>
</dbReference>
<organism evidence="2 3">
    <name type="scientific">Kolteria novifilia</name>
    <dbReference type="NCBI Taxonomy" id="2527975"/>
    <lineage>
        <taxon>Bacteria</taxon>
        <taxon>Pseudomonadati</taxon>
        <taxon>Planctomycetota</taxon>
        <taxon>Planctomycetia</taxon>
        <taxon>Kolteriales</taxon>
        <taxon>Kolteriaceae</taxon>
        <taxon>Kolteria</taxon>
    </lineage>
</organism>
<dbReference type="EMBL" id="CP036279">
    <property type="protein sequence ID" value="QDU61880.1"/>
    <property type="molecule type" value="Genomic_DNA"/>
</dbReference>
<dbReference type="KEGG" id="knv:Pan216_27450"/>
<accession>A0A518B4G7</accession>
<evidence type="ECO:0000313" key="2">
    <source>
        <dbReference type="EMBL" id="QDU61880.1"/>
    </source>
</evidence>
<name>A0A518B4G7_9BACT</name>
<dbReference type="AlphaFoldDB" id="A0A518B4G7"/>